<sequence>MIKCPYCLRQTELQMSRCSHCGKPLQYTVAEKFDMLAESVEQELRKELAARKLRKLH</sequence>
<dbReference type="EMBL" id="JBBPCC010000002">
    <property type="protein sequence ID" value="MEK8127296.1"/>
    <property type="molecule type" value="Genomic_DNA"/>
</dbReference>
<proteinExistence type="predicted"/>
<protein>
    <recommendedName>
        <fullName evidence="3">Zinc ribbon domain-containing protein</fullName>
    </recommendedName>
</protein>
<keyword evidence="2" id="KW-1185">Reference proteome</keyword>
<evidence type="ECO:0000313" key="1">
    <source>
        <dbReference type="EMBL" id="MEK8127296.1"/>
    </source>
</evidence>
<dbReference type="Proteomes" id="UP001469365">
    <property type="component" value="Unassembled WGS sequence"/>
</dbReference>
<organism evidence="1 2">
    <name type="scientific">Paenibacillus filicis</name>
    <dbReference type="NCBI Taxonomy" id="669464"/>
    <lineage>
        <taxon>Bacteria</taxon>
        <taxon>Bacillati</taxon>
        <taxon>Bacillota</taxon>
        <taxon>Bacilli</taxon>
        <taxon>Bacillales</taxon>
        <taxon>Paenibacillaceae</taxon>
        <taxon>Paenibacillus</taxon>
    </lineage>
</organism>
<name>A0ABU9DEJ4_9BACL</name>
<evidence type="ECO:0000313" key="2">
    <source>
        <dbReference type="Proteomes" id="UP001469365"/>
    </source>
</evidence>
<reference evidence="1 2" key="1">
    <citation type="submission" date="2024-04" db="EMBL/GenBank/DDBJ databases">
        <title>draft genome sequnece of Paenibacillus filicis.</title>
        <authorList>
            <person name="Kim D.-U."/>
        </authorList>
    </citation>
    <scope>NUCLEOTIDE SEQUENCE [LARGE SCALE GENOMIC DNA]</scope>
    <source>
        <strain evidence="1 2">KACC14197</strain>
    </source>
</reference>
<comment type="caution">
    <text evidence="1">The sequence shown here is derived from an EMBL/GenBank/DDBJ whole genome shotgun (WGS) entry which is preliminary data.</text>
</comment>
<accession>A0ABU9DEJ4</accession>
<gene>
    <name evidence="1" type="ORF">WMW72_05150</name>
</gene>
<evidence type="ECO:0008006" key="3">
    <source>
        <dbReference type="Google" id="ProtNLM"/>
    </source>
</evidence>